<dbReference type="SUPFAM" id="SSF56112">
    <property type="entry name" value="Protein kinase-like (PK-like)"/>
    <property type="match status" value="1"/>
</dbReference>
<reference evidence="1" key="1">
    <citation type="journal article" date="2014" name="Front. Microbiol.">
        <title>High frequency of phylogenetically diverse reductive dehalogenase-homologous genes in deep subseafloor sedimentary metagenomes.</title>
        <authorList>
            <person name="Kawai M."/>
            <person name="Futagami T."/>
            <person name="Toyoda A."/>
            <person name="Takaki Y."/>
            <person name="Nishi S."/>
            <person name="Hori S."/>
            <person name="Arai W."/>
            <person name="Tsubouchi T."/>
            <person name="Morono Y."/>
            <person name="Uchiyama I."/>
            <person name="Ito T."/>
            <person name="Fujiyama A."/>
            <person name="Inagaki F."/>
            <person name="Takami H."/>
        </authorList>
    </citation>
    <scope>NUCLEOTIDE SEQUENCE</scope>
    <source>
        <strain evidence="1">Expedition CK06-06</strain>
    </source>
</reference>
<dbReference type="Gene3D" id="1.10.510.10">
    <property type="entry name" value="Transferase(Phosphotransferase) domain 1"/>
    <property type="match status" value="1"/>
</dbReference>
<dbReference type="AlphaFoldDB" id="X1SYC5"/>
<proteinExistence type="predicted"/>
<dbReference type="EMBL" id="BARW01018359">
    <property type="protein sequence ID" value="GAI98062.1"/>
    <property type="molecule type" value="Genomic_DNA"/>
</dbReference>
<name>X1SYC5_9ZZZZ</name>
<protein>
    <recommendedName>
        <fullName evidence="2">Protein kinase domain-containing protein</fullName>
    </recommendedName>
</protein>
<gene>
    <name evidence="1" type="ORF">S12H4_31455</name>
</gene>
<evidence type="ECO:0008006" key="2">
    <source>
        <dbReference type="Google" id="ProtNLM"/>
    </source>
</evidence>
<comment type="caution">
    <text evidence="1">The sequence shown here is derived from an EMBL/GenBank/DDBJ whole genome shotgun (WGS) entry which is preliminary data.</text>
</comment>
<organism evidence="1">
    <name type="scientific">marine sediment metagenome</name>
    <dbReference type="NCBI Taxonomy" id="412755"/>
    <lineage>
        <taxon>unclassified sequences</taxon>
        <taxon>metagenomes</taxon>
        <taxon>ecological metagenomes</taxon>
    </lineage>
</organism>
<sequence length="58" mass="6475">MAGSMSLGAVLYEMTTGRKPFHGETAVALFDEILHKEPASPSSLNRELLRDFDRIIVR</sequence>
<dbReference type="InterPro" id="IPR011009">
    <property type="entry name" value="Kinase-like_dom_sf"/>
</dbReference>
<accession>X1SYC5</accession>
<feature type="non-terminal residue" evidence="1">
    <location>
        <position position="58"/>
    </location>
</feature>
<evidence type="ECO:0000313" key="1">
    <source>
        <dbReference type="EMBL" id="GAI98062.1"/>
    </source>
</evidence>